<proteinExistence type="predicted"/>
<dbReference type="KEGG" id="olu:OSTLU_93512"/>
<keyword evidence="2" id="KW-1185">Reference proteome</keyword>
<dbReference type="OrthoDB" id="10384976at2759"/>
<dbReference type="HOGENOM" id="CLU_1035836_0_0_1"/>
<dbReference type="Proteomes" id="UP000001568">
    <property type="component" value="Chromosome 12"/>
</dbReference>
<dbReference type="RefSeq" id="XP_001420756.1">
    <property type="nucleotide sequence ID" value="XM_001420719.1"/>
</dbReference>
<dbReference type="OMA" id="LWHCPEV"/>
<reference evidence="1 2" key="1">
    <citation type="journal article" date="2007" name="Proc. Natl. Acad. Sci. U.S.A.">
        <title>The tiny eukaryote Ostreococcus provides genomic insights into the paradox of plankton speciation.</title>
        <authorList>
            <person name="Palenik B."/>
            <person name="Grimwood J."/>
            <person name="Aerts A."/>
            <person name="Rouze P."/>
            <person name="Salamov A."/>
            <person name="Putnam N."/>
            <person name="Dupont C."/>
            <person name="Jorgensen R."/>
            <person name="Derelle E."/>
            <person name="Rombauts S."/>
            <person name="Zhou K."/>
            <person name="Otillar R."/>
            <person name="Merchant S.S."/>
            <person name="Podell S."/>
            <person name="Gaasterland T."/>
            <person name="Napoli C."/>
            <person name="Gendler K."/>
            <person name="Manuell A."/>
            <person name="Tai V."/>
            <person name="Vallon O."/>
            <person name="Piganeau G."/>
            <person name="Jancek S."/>
            <person name="Heijde M."/>
            <person name="Jabbari K."/>
            <person name="Bowler C."/>
            <person name="Lohr M."/>
            <person name="Robbens S."/>
            <person name="Werner G."/>
            <person name="Dubchak I."/>
            <person name="Pazour G.J."/>
            <person name="Ren Q."/>
            <person name="Paulsen I."/>
            <person name="Delwiche C."/>
            <person name="Schmutz J."/>
            <person name="Rokhsar D."/>
            <person name="Van de Peer Y."/>
            <person name="Moreau H."/>
            <person name="Grigoriev I.V."/>
        </authorList>
    </citation>
    <scope>NUCLEOTIDE SEQUENCE [LARGE SCALE GENOMIC DNA]</scope>
    <source>
        <strain evidence="1 2">CCE9901</strain>
    </source>
</reference>
<organism evidence="1 2">
    <name type="scientific">Ostreococcus lucimarinus (strain CCE9901)</name>
    <dbReference type="NCBI Taxonomy" id="436017"/>
    <lineage>
        <taxon>Eukaryota</taxon>
        <taxon>Viridiplantae</taxon>
        <taxon>Chlorophyta</taxon>
        <taxon>Mamiellophyceae</taxon>
        <taxon>Mamiellales</taxon>
        <taxon>Bathycoccaceae</taxon>
        <taxon>Ostreococcus</taxon>
    </lineage>
</organism>
<dbReference type="AlphaFoldDB" id="A4S5D6"/>
<protein>
    <submittedName>
        <fullName evidence="1">Uncharacterized protein</fullName>
    </submittedName>
</protein>
<sequence length="269" mass="30771">MNDFARRAASRAVFASTRDRGRRRARRRARWRARSARDAQGGANFERLIRRNEWLFPQPERDDEREALDAFWLAKGARDERQRARLVAMGRELASGVAERELYGDADALGHATRRLEAMFPRGTDVAKMLWHCPEVLQLPLSEVARRLIALKRAFPRVNAERVLEGNPRALLMDDLSVVADAVDELQLEFPRVDMVAVIEFEPHVIQRALPARVRALKSIKPCDRSASLRAFYPPRVDDPPSFEPMKNAQLFAKVFLLTTECSFPRGDV</sequence>
<dbReference type="EMBL" id="CP000592">
    <property type="protein sequence ID" value="ABO99049.1"/>
    <property type="molecule type" value="Genomic_DNA"/>
</dbReference>
<evidence type="ECO:0000313" key="1">
    <source>
        <dbReference type="EMBL" id="ABO99049.1"/>
    </source>
</evidence>
<accession>A4S5D6</accession>
<dbReference type="Gramene" id="ABO99049">
    <property type="protein sequence ID" value="ABO99049"/>
    <property type="gene ID" value="OSTLU_93512"/>
</dbReference>
<gene>
    <name evidence="1" type="ORF">OSTLU_93512</name>
</gene>
<evidence type="ECO:0000313" key="2">
    <source>
        <dbReference type="Proteomes" id="UP000001568"/>
    </source>
</evidence>
<dbReference type="GeneID" id="5004825"/>
<name>A4S5D6_OSTLU</name>